<gene>
    <name evidence="3" type="primary">NEM1</name>
    <name evidence="3" type="ORF">LTR97_007332</name>
</gene>
<dbReference type="InterPro" id="IPR011948">
    <property type="entry name" value="Dullard_phosphatase"/>
</dbReference>
<organism evidence="3 4">
    <name type="scientific">Elasticomyces elasticus</name>
    <dbReference type="NCBI Taxonomy" id="574655"/>
    <lineage>
        <taxon>Eukaryota</taxon>
        <taxon>Fungi</taxon>
        <taxon>Dikarya</taxon>
        <taxon>Ascomycota</taxon>
        <taxon>Pezizomycotina</taxon>
        <taxon>Dothideomycetes</taxon>
        <taxon>Dothideomycetidae</taxon>
        <taxon>Mycosphaerellales</taxon>
        <taxon>Teratosphaeriaceae</taxon>
        <taxon>Elasticomyces</taxon>
    </lineage>
</organism>
<dbReference type="PANTHER" id="PTHR12210">
    <property type="entry name" value="DULLARD PROTEIN PHOSPHATASE"/>
    <property type="match status" value="1"/>
</dbReference>
<feature type="compositionally biased region" description="Low complexity" evidence="1">
    <location>
        <begin position="273"/>
        <end position="292"/>
    </location>
</feature>
<dbReference type="Gene3D" id="3.40.50.1000">
    <property type="entry name" value="HAD superfamily/HAD-like"/>
    <property type="match status" value="1"/>
</dbReference>
<dbReference type="EC" id="3.1.3.16" evidence="3"/>
<dbReference type="SMART" id="SM00577">
    <property type="entry name" value="CPDc"/>
    <property type="match status" value="1"/>
</dbReference>
<dbReference type="FunFam" id="3.40.50.1000:FF:000089">
    <property type="entry name" value="NIF domain protein"/>
    <property type="match status" value="1"/>
</dbReference>
<dbReference type="CDD" id="cd07521">
    <property type="entry name" value="HAD_FCP1-like"/>
    <property type="match status" value="1"/>
</dbReference>
<reference evidence="3" key="1">
    <citation type="submission" date="2023-08" db="EMBL/GenBank/DDBJ databases">
        <title>Black Yeasts Isolated from many extreme environments.</title>
        <authorList>
            <person name="Coleine C."/>
            <person name="Stajich J.E."/>
            <person name="Selbmann L."/>
        </authorList>
    </citation>
    <scope>NUCLEOTIDE SEQUENCE</scope>
    <source>
        <strain evidence="3">CCFEE 5810</strain>
    </source>
</reference>
<dbReference type="InterPro" id="IPR023214">
    <property type="entry name" value="HAD_sf"/>
</dbReference>
<feature type="region of interest" description="Disordered" evidence="1">
    <location>
        <begin position="152"/>
        <end position="313"/>
    </location>
</feature>
<proteinExistence type="predicted"/>
<feature type="compositionally biased region" description="Basic and acidic residues" evidence="1">
    <location>
        <begin position="82"/>
        <end position="93"/>
    </location>
</feature>
<dbReference type="NCBIfam" id="TIGR02251">
    <property type="entry name" value="HIF-SF_euk"/>
    <property type="match status" value="1"/>
</dbReference>
<evidence type="ECO:0000313" key="4">
    <source>
        <dbReference type="Proteomes" id="UP001310594"/>
    </source>
</evidence>
<name>A0AAN7W2Z0_9PEZI</name>
<evidence type="ECO:0000256" key="1">
    <source>
        <dbReference type="SAM" id="MobiDB-lite"/>
    </source>
</evidence>
<feature type="region of interest" description="Disordered" evidence="1">
    <location>
        <begin position="1"/>
        <end position="93"/>
    </location>
</feature>
<dbReference type="SUPFAM" id="SSF56784">
    <property type="entry name" value="HAD-like"/>
    <property type="match status" value="1"/>
</dbReference>
<dbReference type="InterPro" id="IPR050365">
    <property type="entry name" value="TIM50"/>
</dbReference>
<evidence type="ECO:0000259" key="2">
    <source>
        <dbReference type="PROSITE" id="PS50969"/>
    </source>
</evidence>
<dbReference type="InterPro" id="IPR004274">
    <property type="entry name" value="FCP1_dom"/>
</dbReference>
<sequence length="509" mass="56491">MLKAMNSLNIVSRLTTTPPPSPPSRSRTSSAAQQQQEQFPLEGSEEKSETSAYDLDLSALSERLGASKDDTEDEKTPLLGSKESKVDGGNGREGRLWQIPKRIAHAVLYGATVVFSTLAAPGRYVIACFYDHDGHFSAVMPLRNFRTLLSRRKGGKRRGAASKPETLDMVGEKEIQPKPKRTVSSTATKRTRESSMASSPLTSEDERTDDKDTPARHTRSQTSSPTPTPDLELAPHRKTAKVKLLPNDEALRKRKSARQASKSSNLPNDELASSLKSPSSPTSTSKLTKYPRLPAPPRPLVPRRQPSYTLSYSPTAPKKTLVIDLDETLIHSMARGGRMGTGHMVEVRLNQSYSSPAGSGGGLAPGVPILYYVHPRPYVHHFLRTMSLYFSLVVFTASVQEYADPVVDWLERERKYFDKRLYRQHCSQRGGMFVKDLSRVEADLSRVVILDNFPGSYVFQEDNAIPIEGWISDPTDRELLHLIPLLEGLQYVTDVRAILQLRQGQGVVA</sequence>
<dbReference type="GO" id="GO:0004722">
    <property type="term" value="F:protein serine/threonine phosphatase activity"/>
    <property type="evidence" value="ECO:0007669"/>
    <property type="project" value="UniProtKB-EC"/>
</dbReference>
<dbReference type="InterPro" id="IPR036412">
    <property type="entry name" value="HAD-like_sf"/>
</dbReference>
<dbReference type="PROSITE" id="PS50969">
    <property type="entry name" value="FCP1"/>
    <property type="match status" value="1"/>
</dbReference>
<comment type="caution">
    <text evidence="3">The sequence shown here is derived from an EMBL/GenBank/DDBJ whole genome shotgun (WGS) entry which is preliminary data.</text>
</comment>
<feature type="compositionally biased region" description="Polar residues" evidence="1">
    <location>
        <begin position="182"/>
        <end position="202"/>
    </location>
</feature>
<evidence type="ECO:0000313" key="3">
    <source>
        <dbReference type="EMBL" id="KAK5697197.1"/>
    </source>
</evidence>
<dbReference type="Proteomes" id="UP001310594">
    <property type="component" value="Unassembled WGS sequence"/>
</dbReference>
<dbReference type="EMBL" id="JAVRQU010000011">
    <property type="protein sequence ID" value="KAK5697197.1"/>
    <property type="molecule type" value="Genomic_DNA"/>
</dbReference>
<dbReference type="AlphaFoldDB" id="A0AAN7W2Z0"/>
<protein>
    <submittedName>
        <fullName evidence="3">Nuclear envelope morphology protein 1</fullName>
        <ecNumber evidence="3">3.1.3.16</ecNumber>
    </submittedName>
</protein>
<keyword evidence="3" id="KW-0378">Hydrolase</keyword>
<feature type="compositionally biased region" description="Basic and acidic residues" evidence="1">
    <location>
        <begin position="204"/>
        <end position="215"/>
    </location>
</feature>
<accession>A0AAN7W2Z0</accession>
<feature type="domain" description="FCP1 homology" evidence="2">
    <location>
        <begin position="314"/>
        <end position="489"/>
    </location>
</feature>
<feature type="compositionally biased region" description="Polar residues" evidence="1">
    <location>
        <begin position="1"/>
        <end position="14"/>
    </location>
</feature>
<dbReference type="Pfam" id="PF03031">
    <property type="entry name" value="NIF"/>
    <property type="match status" value="1"/>
</dbReference>